<feature type="non-terminal residue" evidence="1">
    <location>
        <position position="1"/>
    </location>
</feature>
<accession>A0A371FGR4</accession>
<dbReference type="EMBL" id="QJKJ01009158">
    <property type="protein sequence ID" value="RDX77482.1"/>
    <property type="molecule type" value="Genomic_DNA"/>
</dbReference>
<gene>
    <name evidence="1" type="ORF">CR513_42390</name>
</gene>
<evidence type="ECO:0000313" key="1">
    <source>
        <dbReference type="EMBL" id="RDX77482.1"/>
    </source>
</evidence>
<comment type="caution">
    <text evidence="1">The sequence shown here is derived from an EMBL/GenBank/DDBJ whole genome shotgun (WGS) entry which is preliminary data.</text>
</comment>
<sequence>MVIWRWEKFSALIKIQRLVMPSLVYKSLRLVALVPIGVVIQLANMSTTHPLGILEDVLVQVSDKIFPVDFYVLDMNDELSSKGSTLILGRSFLKTIKN</sequence>
<dbReference type="OrthoDB" id="778454at2759"/>
<dbReference type="AlphaFoldDB" id="A0A371FGR4"/>
<protein>
    <submittedName>
        <fullName evidence="1">Uncharacterized protein</fullName>
    </submittedName>
</protein>
<name>A0A371FGR4_MUCPR</name>
<dbReference type="InterPro" id="IPR021109">
    <property type="entry name" value="Peptidase_aspartic_dom_sf"/>
</dbReference>
<organism evidence="1 2">
    <name type="scientific">Mucuna pruriens</name>
    <name type="common">Velvet bean</name>
    <name type="synonym">Dolichos pruriens</name>
    <dbReference type="NCBI Taxonomy" id="157652"/>
    <lineage>
        <taxon>Eukaryota</taxon>
        <taxon>Viridiplantae</taxon>
        <taxon>Streptophyta</taxon>
        <taxon>Embryophyta</taxon>
        <taxon>Tracheophyta</taxon>
        <taxon>Spermatophyta</taxon>
        <taxon>Magnoliopsida</taxon>
        <taxon>eudicotyledons</taxon>
        <taxon>Gunneridae</taxon>
        <taxon>Pentapetalae</taxon>
        <taxon>rosids</taxon>
        <taxon>fabids</taxon>
        <taxon>Fabales</taxon>
        <taxon>Fabaceae</taxon>
        <taxon>Papilionoideae</taxon>
        <taxon>50 kb inversion clade</taxon>
        <taxon>NPAAA clade</taxon>
        <taxon>indigoferoid/millettioid clade</taxon>
        <taxon>Phaseoleae</taxon>
        <taxon>Mucuna</taxon>
    </lineage>
</organism>
<dbReference type="PANTHER" id="PTHR33067:SF15">
    <property type="entry name" value="RNA-DIRECTED DNA POLYMERASE"/>
    <property type="match status" value="1"/>
</dbReference>
<dbReference type="Proteomes" id="UP000257109">
    <property type="component" value="Unassembled WGS sequence"/>
</dbReference>
<evidence type="ECO:0000313" key="2">
    <source>
        <dbReference type="Proteomes" id="UP000257109"/>
    </source>
</evidence>
<keyword evidence="2" id="KW-1185">Reference proteome</keyword>
<dbReference type="PANTHER" id="PTHR33067">
    <property type="entry name" value="RNA-DIRECTED DNA POLYMERASE-RELATED"/>
    <property type="match status" value="1"/>
</dbReference>
<dbReference type="Gene3D" id="2.40.70.10">
    <property type="entry name" value="Acid Proteases"/>
    <property type="match status" value="1"/>
</dbReference>
<proteinExistence type="predicted"/>
<reference evidence="1" key="1">
    <citation type="submission" date="2018-05" db="EMBL/GenBank/DDBJ databases">
        <title>Draft genome of Mucuna pruriens seed.</title>
        <authorList>
            <person name="Nnadi N.E."/>
            <person name="Vos R."/>
            <person name="Hasami M.H."/>
            <person name="Devisetty U.K."/>
            <person name="Aguiy J.C."/>
        </authorList>
    </citation>
    <scope>NUCLEOTIDE SEQUENCE [LARGE SCALE GENOMIC DNA]</scope>
    <source>
        <strain evidence="1">JCA_2017</strain>
    </source>
</reference>